<proteinExistence type="predicted"/>
<keyword evidence="3" id="KW-1185">Reference proteome</keyword>
<name>A0A495R9N9_9EURY</name>
<dbReference type="EMBL" id="RBWW01000001">
    <property type="protein sequence ID" value="RKS84073.1"/>
    <property type="molecule type" value="Genomic_DNA"/>
</dbReference>
<accession>A0A495R9N9</accession>
<dbReference type="RefSeq" id="WP_121303813.1">
    <property type="nucleotide sequence ID" value="NZ_RBWW01000001.1"/>
</dbReference>
<dbReference type="Proteomes" id="UP000268233">
    <property type="component" value="Unassembled WGS sequence"/>
</dbReference>
<evidence type="ECO:0000313" key="2">
    <source>
        <dbReference type="EMBL" id="RKS84073.1"/>
    </source>
</evidence>
<comment type="caution">
    <text evidence="2">The sequence shown here is derived from an EMBL/GenBank/DDBJ whole genome shotgun (WGS) entry which is preliminary data.</text>
</comment>
<evidence type="ECO:0000256" key="1">
    <source>
        <dbReference type="SAM" id="MobiDB-lite"/>
    </source>
</evidence>
<dbReference type="AlphaFoldDB" id="A0A495R9N9"/>
<gene>
    <name evidence="2" type="ORF">BDK61_3473</name>
</gene>
<dbReference type="InterPro" id="IPR036388">
    <property type="entry name" value="WH-like_DNA-bd_sf"/>
</dbReference>
<dbReference type="Gene3D" id="1.10.10.10">
    <property type="entry name" value="Winged helix-like DNA-binding domain superfamily/Winged helix DNA-binding domain"/>
    <property type="match status" value="1"/>
</dbReference>
<evidence type="ECO:0000313" key="3">
    <source>
        <dbReference type="Proteomes" id="UP000268233"/>
    </source>
</evidence>
<feature type="region of interest" description="Disordered" evidence="1">
    <location>
        <begin position="71"/>
        <end position="105"/>
    </location>
</feature>
<feature type="compositionally biased region" description="Basic and acidic residues" evidence="1">
    <location>
        <begin position="71"/>
        <end position="92"/>
    </location>
</feature>
<reference evidence="2 3" key="1">
    <citation type="submission" date="2018-10" db="EMBL/GenBank/DDBJ databases">
        <title>Genomic Encyclopedia of Archaeal and Bacterial Type Strains, Phase II (KMG-II): from individual species to whole genera.</title>
        <authorList>
            <person name="Goeker M."/>
        </authorList>
    </citation>
    <scope>NUCLEOTIDE SEQUENCE [LARGE SCALE GENOMIC DNA]</scope>
    <source>
        <strain evidence="2 3">DSM 11927</strain>
    </source>
</reference>
<sequence>MRYSGGWMVLADDRILEFIRNEGSGSPKVMADSGYVRYSRGYISKRCRKLVEHGLLNDLGNGVYTISERGEKYLDGEIDTSEDRPDEIESHGDSGPSAGENHEQV</sequence>
<organism evidence="2 3">
    <name type="scientific">Haloarcula quadrata</name>
    <dbReference type="NCBI Taxonomy" id="182779"/>
    <lineage>
        <taxon>Archaea</taxon>
        <taxon>Methanobacteriati</taxon>
        <taxon>Methanobacteriota</taxon>
        <taxon>Stenosarchaea group</taxon>
        <taxon>Halobacteria</taxon>
        <taxon>Halobacteriales</taxon>
        <taxon>Haloarculaceae</taxon>
        <taxon>Haloarcula</taxon>
    </lineage>
</organism>
<protein>
    <submittedName>
        <fullName evidence="2">Uncharacterized protein</fullName>
    </submittedName>
</protein>